<sequence length="93" mass="10941">MNESDHAHKSNFTVTIERIPSNVPFYASLVIRRRNNRQERHRIRIDTIRVGRLLPIQNTNNPSLCHVEILIHIEYITPSHYALNKLIISFTII</sequence>
<dbReference type="Proteomes" id="UP000233469">
    <property type="component" value="Unassembled WGS sequence"/>
</dbReference>
<dbReference type="AlphaFoldDB" id="A0A2N1MFY6"/>
<dbReference type="EMBL" id="LLXL01002550">
    <property type="protein sequence ID" value="PKK60542.1"/>
    <property type="molecule type" value="Genomic_DNA"/>
</dbReference>
<protein>
    <submittedName>
        <fullName evidence="1">Uncharacterized protein</fullName>
    </submittedName>
</protein>
<comment type="caution">
    <text evidence="1">The sequence shown here is derived from an EMBL/GenBank/DDBJ whole genome shotgun (WGS) entry which is preliminary data.</text>
</comment>
<evidence type="ECO:0000313" key="1">
    <source>
        <dbReference type="EMBL" id="PKK60542.1"/>
    </source>
</evidence>
<gene>
    <name evidence="1" type="ORF">RhiirC2_793163</name>
</gene>
<organism evidence="1 2">
    <name type="scientific">Rhizophagus irregularis</name>
    <dbReference type="NCBI Taxonomy" id="588596"/>
    <lineage>
        <taxon>Eukaryota</taxon>
        <taxon>Fungi</taxon>
        <taxon>Fungi incertae sedis</taxon>
        <taxon>Mucoromycota</taxon>
        <taxon>Glomeromycotina</taxon>
        <taxon>Glomeromycetes</taxon>
        <taxon>Glomerales</taxon>
        <taxon>Glomeraceae</taxon>
        <taxon>Rhizophagus</taxon>
    </lineage>
</organism>
<name>A0A2N1MFY6_9GLOM</name>
<reference evidence="1 2" key="1">
    <citation type="submission" date="2016-04" db="EMBL/GenBank/DDBJ databases">
        <title>Genome analyses suggest a sexual origin of heterokaryosis in a supposedly ancient asexual fungus.</title>
        <authorList>
            <person name="Ropars J."/>
            <person name="Sedzielewska K."/>
            <person name="Noel J."/>
            <person name="Charron P."/>
            <person name="Farinelli L."/>
            <person name="Marton T."/>
            <person name="Kruger M."/>
            <person name="Pelin A."/>
            <person name="Brachmann A."/>
            <person name="Corradi N."/>
        </authorList>
    </citation>
    <scope>NUCLEOTIDE SEQUENCE [LARGE SCALE GENOMIC DNA]</scope>
    <source>
        <strain evidence="1 2">C2</strain>
    </source>
</reference>
<evidence type="ECO:0000313" key="2">
    <source>
        <dbReference type="Proteomes" id="UP000233469"/>
    </source>
</evidence>
<accession>A0A2N1MFY6</accession>
<proteinExistence type="predicted"/>
<dbReference type="VEuPathDB" id="FungiDB:FUN_005045"/>
<reference evidence="1 2" key="2">
    <citation type="submission" date="2017-10" db="EMBL/GenBank/DDBJ databases">
        <title>Extensive intraspecific genome diversity in a model arbuscular mycorrhizal fungus.</title>
        <authorList>
            <person name="Chen E.C.H."/>
            <person name="Morin E."/>
            <person name="Baudet D."/>
            <person name="Noel J."/>
            <person name="Ndikumana S."/>
            <person name="Charron P."/>
            <person name="St-Onge C."/>
            <person name="Giorgi J."/>
            <person name="Grigoriev I.V."/>
            <person name="Roux C."/>
            <person name="Martin F.M."/>
            <person name="Corradi N."/>
        </authorList>
    </citation>
    <scope>NUCLEOTIDE SEQUENCE [LARGE SCALE GENOMIC DNA]</scope>
    <source>
        <strain evidence="1 2">C2</strain>
    </source>
</reference>